<organism evidence="1 2">
    <name type="scientific">Ectopseudomonas oleovorans</name>
    <name type="common">Pseudomonas oleovorans</name>
    <dbReference type="NCBI Taxonomy" id="301"/>
    <lineage>
        <taxon>Bacteria</taxon>
        <taxon>Pseudomonadati</taxon>
        <taxon>Pseudomonadota</taxon>
        <taxon>Gammaproteobacteria</taxon>
        <taxon>Pseudomonadales</taxon>
        <taxon>Pseudomonadaceae</taxon>
        <taxon>Ectopseudomonas</taxon>
    </lineage>
</organism>
<evidence type="ECO:0000313" key="2">
    <source>
        <dbReference type="Proteomes" id="UP000254084"/>
    </source>
</evidence>
<name>A0A379JZZ0_ECTOL</name>
<evidence type="ECO:0000313" key="1">
    <source>
        <dbReference type="EMBL" id="SUD58016.1"/>
    </source>
</evidence>
<dbReference type="Proteomes" id="UP000254084">
    <property type="component" value="Unassembled WGS sequence"/>
</dbReference>
<dbReference type="RefSeq" id="WP_084341657.1">
    <property type="nucleotide sequence ID" value="NZ_UGUW01000002.1"/>
</dbReference>
<dbReference type="AlphaFoldDB" id="A0A379JZZ0"/>
<sequence>MATAIDYAGAWQRLNEALARNVAQSEGDAEMFAFLLTSTLGAFSAQGLLDDQASTRAIELLHQLHQVEV</sequence>
<dbReference type="EMBL" id="UGUW01000002">
    <property type="protein sequence ID" value="SUD58016.1"/>
    <property type="molecule type" value="Genomic_DNA"/>
</dbReference>
<proteinExistence type="predicted"/>
<reference evidence="1 2" key="1">
    <citation type="submission" date="2018-06" db="EMBL/GenBank/DDBJ databases">
        <authorList>
            <consortium name="Pathogen Informatics"/>
            <person name="Doyle S."/>
        </authorList>
    </citation>
    <scope>NUCLEOTIDE SEQUENCE [LARGE SCALE GENOMIC DNA]</scope>
    <source>
        <strain evidence="1 2">NCTC10860</strain>
    </source>
</reference>
<accession>A0A379JZZ0</accession>
<gene>
    <name evidence="1" type="ORF">NCTC10860_00222</name>
</gene>
<protein>
    <submittedName>
        <fullName evidence="1">Uncharacterized protein</fullName>
    </submittedName>
</protein>